<feature type="compositionally biased region" description="Polar residues" evidence="1">
    <location>
        <begin position="130"/>
        <end position="154"/>
    </location>
</feature>
<feature type="domain" description="DUF6532" evidence="2">
    <location>
        <begin position="198"/>
        <end position="392"/>
    </location>
</feature>
<sequence>MQPFRVLGIDTIKTAQADDGVDIAQKRVDYRTQATPQPGTSQGGVRLVAGFLNDRYSDDDDASAAFDNYVAHPRAVLNSYAYGQQSSENDRDVTPDATHALTPYDNDEPFDGDSAPDAAQQDSDAGQPVAFSSPQSAVSYATDEQCTNARSASPLQEHPANVGNYRKARRIIEAQEGSRQRARKGDYEPEAQEVLREAAVVFKSLLCSRDAYPNKLSEKTWAVDAWHAAAAKLDIKLAPTNEVLGLVAQYSWNLRGEIKNTARSLVPGAYGLKAGLTSQSWLYNRERAGFLRKARAFAYENINDTAEDHVGLYEAEIIQSIINRVFYKTATDDGVVLAKIYEPFPFVGLALILTAIQCSLDEWDTGAFSKVTFSEESYSGIYHRHLQELHAFEAESGADRILTEICARISARGRYVLLDTPLLLHTHITTRIGVRLWLGTG</sequence>
<reference evidence="3" key="1">
    <citation type="submission" date="2014-01" db="EMBL/GenBank/DDBJ databases">
        <title>The genome of the white-rot fungus Pycnoporus cinnabarinus: a basidiomycete model with a versatile arsenal for lignocellulosic biomass breakdown.</title>
        <authorList>
            <person name="Levasseur A."/>
            <person name="Lomascolo A."/>
            <person name="Ruiz-Duenas F.J."/>
            <person name="Uzan E."/>
            <person name="Piumi F."/>
            <person name="Kues U."/>
            <person name="Ram A.F.J."/>
            <person name="Murat C."/>
            <person name="Haon M."/>
            <person name="Benoit I."/>
            <person name="Arfi Y."/>
            <person name="Chevret D."/>
            <person name="Drula E."/>
            <person name="Kwon M.J."/>
            <person name="Gouret P."/>
            <person name="Lesage-Meessen L."/>
            <person name="Lombard V."/>
            <person name="Mariette J."/>
            <person name="Noirot C."/>
            <person name="Park J."/>
            <person name="Patyshakuliyeva A."/>
            <person name="Wieneger R.A.B."/>
            <person name="Wosten H.A.B."/>
            <person name="Martin F."/>
            <person name="Coutinho P.M."/>
            <person name="de Vries R."/>
            <person name="Martinez A.T."/>
            <person name="Klopp C."/>
            <person name="Pontarotti P."/>
            <person name="Henrissat B."/>
            <person name="Record E."/>
        </authorList>
    </citation>
    <scope>NUCLEOTIDE SEQUENCE [LARGE SCALE GENOMIC DNA]</scope>
    <source>
        <strain evidence="3">BRFM137</strain>
    </source>
</reference>
<organism evidence="3 4">
    <name type="scientific">Pycnoporus cinnabarinus</name>
    <name type="common">Cinnabar-red polypore</name>
    <name type="synonym">Trametes cinnabarina</name>
    <dbReference type="NCBI Taxonomy" id="5643"/>
    <lineage>
        <taxon>Eukaryota</taxon>
        <taxon>Fungi</taxon>
        <taxon>Dikarya</taxon>
        <taxon>Basidiomycota</taxon>
        <taxon>Agaricomycotina</taxon>
        <taxon>Agaricomycetes</taxon>
        <taxon>Polyporales</taxon>
        <taxon>Polyporaceae</taxon>
        <taxon>Trametes</taxon>
    </lineage>
</organism>
<protein>
    <recommendedName>
        <fullName evidence="2">DUF6532 domain-containing protein</fullName>
    </recommendedName>
</protein>
<accession>A0A060SC58</accession>
<feature type="region of interest" description="Disordered" evidence="1">
    <location>
        <begin position="84"/>
        <end position="164"/>
    </location>
</feature>
<evidence type="ECO:0000313" key="4">
    <source>
        <dbReference type="Proteomes" id="UP000029665"/>
    </source>
</evidence>
<name>A0A060SC58_PYCCI</name>
<feature type="compositionally biased region" description="Low complexity" evidence="1">
    <location>
        <begin position="112"/>
        <end position="128"/>
    </location>
</feature>
<gene>
    <name evidence="3" type="ORF">BN946_scf184940.g92</name>
</gene>
<comment type="caution">
    <text evidence="3">The sequence shown here is derived from an EMBL/GenBank/DDBJ whole genome shotgun (WGS) entry which is preliminary data.</text>
</comment>
<dbReference type="AlphaFoldDB" id="A0A060SC58"/>
<evidence type="ECO:0000256" key="1">
    <source>
        <dbReference type="SAM" id="MobiDB-lite"/>
    </source>
</evidence>
<dbReference type="OrthoDB" id="3268553at2759"/>
<evidence type="ECO:0000259" key="2">
    <source>
        <dbReference type="Pfam" id="PF20149"/>
    </source>
</evidence>
<dbReference type="Pfam" id="PF20149">
    <property type="entry name" value="DUF6532"/>
    <property type="match status" value="1"/>
</dbReference>
<evidence type="ECO:0000313" key="3">
    <source>
        <dbReference type="EMBL" id="CDO71945.1"/>
    </source>
</evidence>
<dbReference type="EMBL" id="CCBP010000108">
    <property type="protein sequence ID" value="CDO71945.1"/>
    <property type="molecule type" value="Genomic_DNA"/>
</dbReference>
<keyword evidence="4" id="KW-1185">Reference proteome</keyword>
<dbReference type="InterPro" id="IPR045341">
    <property type="entry name" value="DUF6532"/>
</dbReference>
<dbReference type="STRING" id="5643.A0A060SC58"/>
<dbReference type="Proteomes" id="UP000029665">
    <property type="component" value="Unassembled WGS sequence"/>
</dbReference>
<proteinExistence type="predicted"/>
<dbReference type="HOGENOM" id="CLU_676431_0_0_1"/>